<reference evidence="2 3" key="1">
    <citation type="journal article" date="2015" name="Genome Announc.">
        <title>Complete and Assembled Genome Sequence of Bifidobacterium kashiwanohense PV20-2, Isolated from the Feces of an Anemic Kenyan Infant.</title>
        <authorList>
            <person name="Vazquez-Gutierrez P."/>
            <person name="Lacroix C."/>
            <person name="Chassard C."/>
            <person name="Klumpp J."/>
            <person name="Jans C."/>
            <person name="Stevens M.J."/>
        </authorList>
    </citation>
    <scope>NUCLEOTIDE SEQUENCE [LARGE SCALE GENOMIC DNA]</scope>
    <source>
        <strain evidence="2 3">PV20-2</strain>
    </source>
</reference>
<evidence type="ECO:0000313" key="2">
    <source>
        <dbReference type="EMBL" id="AIZ14076.1"/>
    </source>
</evidence>
<dbReference type="Gene3D" id="3.40.630.30">
    <property type="match status" value="1"/>
</dbReference>
<dbReference type="EMBL" id="CP007456">
    <property type="protein sequence ID" value="AIZ14076.1"/>
    <property type="molecule type" value="Genomic_DNA"/>
</dbReference>
<dbReference type="Pfam" id="PF13302">
    <property type="entry name" value="Acetyltransf_3"/>
    <property type="match status" value="1"/>
</dbReference>
<dbReference type="Proteomes" id="UP000030625">
    <property type="component" value="Chromosome"/>
</dbReference>
<dbReference type="PROSITE" id="PS51186">
    <property type="entry name" value="GNAT"/>
    <property type="match status" value="1"/>
</dbReference>
<dbReference type="SUPFAM" id="SSF55729">
    <property type="entry name" value="Acyl-CoA N-acyltransferases (Nat)"/>
    <property type="match status" value="1"/>
</dbReference>
<gene>
    <name evidence="2" type="ORF">AH68_02395</name>
</gene>
<dbReference type="OrthoDB" id="9797989at2"/>
<feature type="domain" description="N-acetyltransferase" evidence="1">
    <location>
        <begin position="4"/>
        <end position="170"/>
    </location>
</feature>
<dbReference type="CDD" id="cd04301">
    <property type="entry name" value="NAT_SF"/>
    <property type="match status" value="1"/>
</dbReference>
<name>A0A0A7I2G3_9BIFI</name>
<evidence type="ECO:0000313" key="3">
    <source>
        <dbReference type="Proteomes" id="UP000030625"/>
    </source>
</evidence>
<dbReference type="RefSeq" id="WP_039197302.1">
    <property type="nucleotide sequence ID" value="NZ_CP007456.1"/>
</dbReference>
<protein>
    <submittedName>
        <fullName evidence="2">GCN5 family acetyltransferase</fullName>
    </submittedName>
</protein>
<keyword evidence="2" id="KW-0808">Transferase</keyword>
<dbReference type="PANTHER" id="PTHR39173:SF1">
    <property type="entry name" value="ACETYLTRANSFERASE"/>
    <property type="match status" value="1"/>
</dbReference>
<dbReference type="InterPro" id="IPR000182">
    <property type="entry name" value="GNAT_dom"/>
</dbReference>
<proteinExistence type="predicted"/>
<dbReference type="GO" id="GO:0016747">
    <property type="term" value="F:acyltransferase activity, transferring groups other than amino-acyl groups"/>
    <property type="evidence" value="ECO:0007669"/>
    <property type="project" value="InterPro"/>
</dbReference>
<evidence type="ECO:0000259" key="1">
    <source>
        <dbReference type="PROSITE" id="PS51186"/>
    </source>
</evidence>
<dbReference type="AlphaFoldDB" id="A0A0A7I2G3"/>
<dbReference type="HOGENOM" id="CLU_113231_1_1_11"/>
<organism evidence="2 3">
    <name type="scientific">Bifidobacterium catenulatum PV20-2</name>
    <dbReference type="NCBI Taxonomy" id="1447716"/>
    <lineage>
        <taxon>Bacteria</taxon>
        <taxon>Bacillati</taxon>
        <taxon>Actinomycetota</taxon>
        <taxon>Actinomycetes</taxon>
        <taxon>Bifidobacteriales</taxon>
        <taxon>Bifidobacteriaceae</taxon>
        <taxon>Bifidobacterium</taxon>
    </lineage>
</organism>
<dbReference type="InterPro" id="IPR016181">
    <property type="entry name" value="Acyl_CoA_acyltransferase"/>
</dbReference>
<dbReference type="STRING" id="1447716.AH68_02395"/>
<dbReference type="KEGG" id="bka:AH68_02395"/>
<sequence length="170" mass="18993">MRLIEVWSGEPERTYALFDKFPADENGFENPASGMDKAAFREYVRDLENEAAGIGLKPGWVPATKYILVNDHGEYVGIFNLRHELNDALKEGAGHIGYGIAPEWRGRGYATKGLRLLLVKARDEFGITEAYLSVHKNNPASLAVQRHLGARIDHESDTEYFTRIDTSAAV</sequence>
<dbReference type="PANTHER" id="PTHR39173">
    <property type="entry name" value="ACETYLTRANSFERASE"/>
    <property type="match status" value="1"/>
</dbReference>
<accession>A0A0A7I2G3</accession>